<feature type="region of interest" description="Disordered" evidence="2">
    <location>
        <begin position="46"/>
        <end position="66"/>
    </location>
</feature>
<dbReference type="EMBL" id="JAAKFY010000006">
    <property type="protein sequence ID" value="KAF3856177.1"/>
    <property type="molecule type" value="Genomic_DNA"/>
</dbReference>
<dbReference type="Proteomes" id="UP000518266">
    <property type="component" value="Unassembled WGS sequence"/>
</dbReference>
<organism evidence="4 5">
    <name type="scientific">Dissostichus mawsoni</name>
    <name type="common">Antarctic cod</name>
    <dbReference type="NCBI Taxonomy" id="36200"/>
    <lineage>
        <taxon>Eukaryota</taxon>
        <taxon>Metazoa</taxon>
        <taxon>Chordata</taxon>
        <taxon>Craniata</taxon>
        <taxon>Vertebrata</taxon>
        <taxon>Euteleostomi</taxon>
        <taxon>Actinopterygii</taxon>
        <taxon>Neopterygii</taxon>
        <taxon>Teleostei</taxon>
        <taxon>Neoteleostei</taxon>
        <taxon>Acanthomorphata</taxon>
        <taxon>Eupercaria</taxon>
        <taxon>Perciformes</taxon>
        <taxon>Notothenioidei</taxon>
        <taxon>Nototheniidae</taxon>
        <taxon>Dissostichus</taxon>
    </lineage>
</organism>
<dbReference type="InterPro" id="IPR007085">
    <property type="entry name" value="DNA/pantothenate-metab_flavo_C"/>
</dbReference>
<feature type="domain" description="DNA/pantothenate metabolism flavoprotein C-terminal" evidence="3">
    <location>
        <begin position="143"/>
        <end position="202"/>
    </location>
</feature>
<feature type="domain" description="DNA/pantothenate metabolism flavoprotein C-terminal" evidence="3">
    <location>
        <begin position="266"/>
        <end position="383"/>
    </location>
</feature>
<evidence type="ECO:0000313" key="5">
    <source>
        <dbReference type="Proteomes" id="UP000518266"/>
    </source>
</evidence>
<evidence type="ECO:0000256" key="2">
    <source>
        <dbReference type="SAM" id="MobiDB-lite"/>
    </source>
</evidence>
<accession>A0A7J5Z5W7</accession>
<dbReference type="AlphaFoldDB" id="A0A7J5Z5W7"/>
<dbReference type="GO" id="GO:0015937">
    <property type="term" value="P:coenzyme A biosynthetic process"/>
    <property type="evidence" value="ECO:0007669"/>
    <property type="project" value="UniProtKB-ARBA"/>
</dbReference>
<dbReference type="OrthoDB" id="70224at2759"/>
<dbReference type="InterPro" id="IPR035929">
    <property type="entry name" value="CoaB-like_sf"/>
</dbReference>
<dbReference type="GO" id="GO:0003824">
    <property type="term" value="F:catalytic activity"/>
    <property type="evidence" value="ECO:0007669"/>
    <property type="project" value="UniProtKB-ARBA"/>
</dbReference>
<evidence type="ECO:0000313" key="4">
    <source>
        <dbReference type="EMBL" id="KAF3856177.1"/>
    </source>
</evidence>
<protein>
    <recommendedName>
        <fullName evidence="3">DNA/pantothenate metabolism flavoprotein C-terminal domain-containing protein</fullName>
    </recommendedName>
</protein>
<dbReference type="Pfam" id="PF04127">
    <property type="entry name" value="DFP"/>
    <property type="match status" value="2"/>
</dbReference>
<proteinExistence type="inferred from homology"/>
<evidence type="ECO:0000259" key="3">
    <source>
        <dbReference type="Pfam" id="PF04127"/>
    </source>
</evidence>
<comment type="caution">
    <text evidence="4">The sequence shown here is derived from an EMBL/GenBank/DDBJ whole genome shotgun (WGS) entry which is preliminary data.</text>
</comment>
<sequence length="429" mass="47128">MSSQSLSHAVSSECPFAWEEKAANFQWKNKLVTVVVEDALTDDVSRNPLQPQQLKDNHQTARRGSPGGSWVLDVTVLCKRSAVALASPSNQISSVVSGSAEVVVKLTDINIGIEKEFAVPCHVDEVKEKMAAFASLHAAAGRRVVLITSGGTKVPLESRTVRFLDNFSSGRRGASSAEYFMDSGYAVIFLHRHRSLYPYSRVFSTINILDALMFRGEEEASSGEVVVNQQVLPNIAKALKRYQEVKEGNLLLPIEFSTLSDYLHLLKAAAQALSAIAVSDFYIPASEMPEHKIQSSNGPLQLSLNMVPKILSPLVKDWAPQAFVISFKLETDASILLDKARRALDTYRHQAVVANVLDSRRGYVMVVTPETQAELIISEEDAKNEVEIEERIFDALLDASTNTRALSTVSRLLPTNLSDLGKLNDLVNC</sequence>
<dbReference type="SUPFAM" id="SSF102645">
    <property type="entry name" value="CoaB-like"/>
    <property type="match status" value="1"/>
</dbReference>
<gene>
    <name evidence="4" type="ORF">F7725_016900</name>
</gene>
<reference evidence="4 5" key="1">
    <citation type="submission" date="2020-03" db="EMBL/GenBank/DDBJ databases">
        <title>Dissostichus mawsoni Genome sequencing and assembly.</title>
        <authorList>
            <person name="Park H."/>
        </authorList>
    </citation>
    <scope>NUCLEOTIDE SEQUENCE [LARGE SCALE GENOMIC DNA]</scope>
    <source>
        <strain evidence="4">DM0001</strain>
        <tissue evidence="4">Muscle</tissue>
    </source>
</reference>
<name>A0A7J5Z5W7_DISMA</name>
<comment type="similarity">
    <text evidence="1">Belongs to the PPC synthetase family.</text>
</comment>
<dbReference type="PANTHER" id="PTHR12290">
    <property type="entry name" value="CORNICHON-RELATED"/>
    <property type="match status" value="1"/>
</dbReference>
<evidence type="ECO:0000256" key="1">
    <source>
        <dbReference type="ARBA" id="ARBA00005703"/>
    </source>
</evidence>
<dbReference type="Gene3D" id="3.40.50.10300">
    <property type="entry name" value="CoaB-like"/>
    <property type="match status" value="1"/>
</dbReference>
<keyword evidence="5" id="KW-1185">Reference proteome</keyword>